<dbReference type="AlphaFoldDB" id="A0AAQ3T9H6"/>
<reference evidence="2 3" key="1">
    <citation type="submission" date="2024-02" db="EMBL/GenBank/DDBJ databases">
        <title>High-quality chromosome-scale genome assembly of Pensacola bahiagrass (Paspalum notatum Flugge var. saurae).</title>
        <authorList>
            <person name="Vega J.M."/>
            <person name="Podio M."/>
            <person name="Orjuela J."/>
            <person name="Siena L.A."/>
            <person name="Pessino S.C."/>
            <person name="Combes M.C."/>
            <person name="Mariac C."/>
            <person name="Albertini E."/>
            <person name="Pupilli F."/>
            <person name="Ortiz J.P.A."/>
            <person name="Leblanc O."/>
        </authorList>
    </citation>
    <scope>NUCLEOTIDE SEQUENCE [LARGE SCALE GENOMIC DNA]</scope>
    <source>
        <strain evidence="2">R1</strain>
        <tissue evidence="2">Leaf</tissue>
    </source>
</reference>
<gene>
    <name evidence="2" type="ORF">U9M48_017811</name>
</gene>
<accession>A0AAQ3T9H6</accession>
<sequence length="649" mass="71523">MKTKRGGDDPDPTRRPYKSKKARKDHSLASFLEQIQMQKTKKGSYAFTRSHKNTGGHNGRKEITDSLTSGVLHVDSNQGVRTWIIDKLKSDLSKNVASLALCRGSTVLFACSGIGIECPGHTSFLTSASLARAFNDAKESRDNLKIEVRHEGNEVYQGSLLEYTGFSIVVISTVLDVNVGHGVEILSNGRVLALGRDISGKLMATSVILAGDLSASEDNGGLTCNVPEACEGGPLFTFDGDFVGMGFFGGMERARFISWGKILGWLKHTTLKKMTGVLWSKGLKGFRSGARSIGEKSNSHPEVYTNVHDREHFGDLDSMGYPIPPITSDDGMILVNTFEESFGDTYPEGVWCEFNKKALSNIDRYVVALASFNGGKRHFACTGFFIEWNGSTTILTSASLVRSSSDENKIDENLRIEVLLPKKRCMKGTLQHYSLHYNVALVSVDCRVVCPAIVRPQWIFCSKVAAVAVGRCFKSGALMAANGDVVSWTGTLDCTYIVRSSFKITKAGIGGPIVNMDGEVIGMNFYDRRIGTPFMPWTIIDIILKHFEEKSKVGGVGSDSNPSGAAFWKMDDDDSDCMSRWPVPAPCWRHPDDVEWDKSDDDDDDGDDGLDFELGDLYKKKIEDDGLPRPQCIFERSYGYKHGMKVRLF</sequence>
<dbReference type="Pfam" id="PF13365">
    <property type="entry name" value="Trypsin_2"/>
    <property type="match status" value="1"/>
</dbReference>
<feature type="region of interest" description="Disordered" evidence="1">
    <location>
        <begin position="41"/>
        <end position="63"/>
    </location>
</feature>
<dbReference type="EMBL" id="CP144748">
    <property type="protein sequence ID" value="WVZ68940.1"/>
    <property type="molecule type" value="Genomic_DNA"/>
</dbReference>
<dbReference type="InterPro" id="IPR043504">
    <property type="entry name" value="Peptidase_S1_PA_chymotrypsin"/>
</dbReference>
<dbReference type="PANTHER" id="PTHR18868">
    <property type="entry name" value="OS07G0665300 PROTEIN-RELATED"/>
    <property type="match status" value="1"/>
</dbReference>
<proteinExistence type="predicted"/>
<dbReference type="PANTHER" id="PTHR18868:SF33">
    <property type="match status" value="1"/>
</dbReference>
<dbReference type="InterPro" id="IPR009003">
    <property type="entry name" value="Peptidase_S1_PA"/>
</dbReference>
<keyword evidence="3" id="KW-1185">Reference proteome</keyword>
<dbReference type="SUPFAM" id="SSF50494">
    <property type="entry name" value="Trypsin-like serine proteases"/>
    <property type="match status" value="2"/>
</dbReference>
<dbReference type="Gene3D" id="2.40.10.10">
    <property type="entry name" value="Trypsin-like serine proteases"/>
    <property type="match status" value="2"/>
</dbReference>
<feature type="region of interest" description="Disordered" evidence="1">
    <location>
        <begin position="1"/>
        <end position="25"/>
    </location>
</feature>
<evidence type="ECO:0000313" key="3">
    <source>
        <dbReference type="Proteomes" id="UP001341281"/>
    </source>
</evidence>
<organism evidence="2 3">
    <name type="scientific">Paspalum notatum var. saurae</name>
    <dbReference type="NCBI Taxonomy" id="547442"/>
    <lineage>
        <taxon>Eukaryota</taxon>
        <taxon>Viridiplantae</taxon>
        <taxon>Streptophyta</taxon>
        <taxon>Embryophyta</taxon>
        <taxon>Tracheophyta</taxon>
        <taxon>Spermatophyta</taxon>
        <taxon>Magnoliopsida</taxon>
        <taxon>Liliopsida</taxon>
        <taxon>Poales</taxon>
        <taxon>Poaceae</taxon>
        <taxon>PACMAD clade</taxon>
        <taxon>Panicoideae</taxon>
        <taxon>Andropogonodae</taxon>
        <taxon>Paspaleae</taxon>
        <taxon>Paspalinae</taxon>
        <taxon>Paspalum</taxon>
    </lineage>
</organism>
<protein>
    <submittedName>
        <fullName evidence="2">Uncharacterized protein</fullName>
    </submittedName>
</protein>
<name>A0AAQ3T9H6_PASNO</name>
<feature type="compositionally biased region" description="Basic and acidic residues" evidence="1">
    <location>
        <begin position="1"/>
        <end position="14"/>
    </location>
</feature>
<feature type="compositionally biased region" description="Basic residues" evidence="1">
    <location>
        <begin position="15"/>
        <end position="24"/>
    </location>
</feature>
<evidence type="ECO:0000256" key="1">
    <source>
        <dbReference type="SAM" id="MobiDB-lite"/>
    </source>
</evidence>
<dbReference type="Proteomes" id="UP001341281">
    <property type="component" value="Chromosome 04"/>
</dbReference>
<evidence type="ECO:0000313" key="2">
    <source>
        <dbReference type="EMBL" id="WVZ68940.1"/>
    </source>
</evidence>